<dbReference type="InterPro" id="IPR050553">
    <property type="entry name" value="Thioredoxin_ResA/DsbE_sf"/>
</dbReference>
<dbReference type="Proteomes" id="UP001214530">
    <property type="component" value="Chromosome"/>
</dbReference>
<name>A0AAJ5W668_9SPHI</name>
<gene>
    <name evidence="3" type="ORF">P0Y49_13810</name>
</gene>
<protein>
    <submittedName>
        <fullName evidence="3">Redoxin domain-containing protein</fullName>
    </submittedName>
</protein>
<dbReference type="SUPFAM" id="SSF52833">
    <property type="entry name" value="Thioredoxin-like"/>
    <property type="match status" value="1"/>
</dbReference>
<organism evidence="3 4">
    <name type="scientific">Candidatus Pedobacter colombiensis</name>
    <dbReference type="NCBI Taxonomy" id="3121371"/>
    <lineage>
        <taxon>Bacteria</taxon>
        <taxon>Pseudomonadati</taxon>
        <taxon>Bacteroidota</taxon>
        <taxon>Sphingobacteriia</taxon>
        <taxon>Sphingobacteriales</taxon>
        <taxon>Sphingobacteriaceae</taxon>
        <taxon>Pedobacter</taxon>
    </lineage>
</organism>
<dbReference type="PANTHER" id="PTHR42852">
    <property type="entry name" value="THIOL:DISULFIDE INTERCHANGE PROTEIN DSBE"/>
    <property type="match status" value="1"/>
</dbReference>
<keyword evidence="1" id="KW-0732">Signal</keyword>
<evidence type="ECO:0000259" key="2">
    <source>
        <dbReference type="PROSITE" id="PS51352"/>
    </source>
</evidence>
<feature type="domain" description="Thioredoxin" evidence="2">
    <location>
        <begin position="31"/>
        <end position="181"/>
    </location>
</feature>
<reference evidence="3" key="1">
    <citation type="submission" date="2023-03" db="EMBL/GenBank/DDBJ databases">
        <title>Andean soil-derived lignocellulolytic bacterial consortium as a source of novel taxa and putative plastic-active enzymes.</title>
        <authorList>
            <person name="Diaz-Garcia L."/>
            <person name="Chuvochina M."/>
            <person name="Feuerriegel G."/>
            <person name="Bunk B."/>
            <person name="Sproer C."/>
            <person name="Streit W.R."/>
            <person name="Rodriguez L.M."/>
            <person name="Overmann J."/>
            <person name="Jimenez D.J."/>
        </authorList>
    </citation>
    <scope>NUCLEOTIDE SEQUENCE</scope>
    <source>
        <strain evidence="3">MAG 3858</strain>
    </source>
</reference>
<sequence>MKKTTIYIVLALLCLNFKVNAQDKIQMIQPLKIGDTIPEILRRLPLEVINQRNGERNTRLNDFKNKLIILDFWGRSCAPCIKALPKLDSLNVMFEDDAIILPISDFNSESELRSTLERFKIQTLSIHGLENKTLLKYFPHQLQPHLVWIDKDWRICAITTSEYVTPTNISRLLNGLSADWPSKQDVLDYNSLLPIISINVPERAKPEHFLYSVFTTHLNGISPKNGKVTDSVNQATTTTYYNMRLLSFISMALDNKIGAPVEQFDLQVKDKSRFIMDKAENYSEWAIDNTFCYSIRLPIQTTPKVTQMLIQQDLIKWISLLGLSIKKVSVNKQNQKKYLVTENNN</sequence>
<dbReference type="PANTHER" id="PTHR42852:SF13">
    <property type="entry name" value="PROTEIN DIPZ"/>
    <property type="match status" value="1"/>
</dbReference>
<evidence type="ECO:0000256" key="1">
    <source>
        <dbReference type="SAM" id="SignalP"/>
    </source>
</evidence>
<dbReference type="Gene3D" id="3.40.30.10">
    <property type="entry name" value="Glutaredoxin"/>
    <property type="match status" value="1"/>
</dbReference>
<dbReference type="PROSITE" id="PS51352">
    <property type="entry name" value="THIOREDOXIN_2"/>
    <property type="match status" value="1"/>
</dbReference>
<feature type="signal peptide" evidence="1">
    <location>
        <begin position="1"/>
        <end position="21"/>
    </location>
</feature>
<feature type="chain" id="PRO_5042537408" evidence="1">
    <location>
        <begin position="22"/>
        <end position="345"/>
    </location>
</feature>
<proteinExistence type="predicted"/>
<dbReference type="EMBL" id="CP119313">
    <property type="protein sequence ID" value="WEK17875.1"/>
    <property type="molecule type" value="Genomic_DNA"/>
</dbReference>
<evidence type="ECO:0000313" key="3">
    <source>
        <dbReference type="EMBL" id="WEK17875.1"/>
    </source>
</evidence>
<accession>A0AAJ5W668</accession>
<dbReference type="AlphaFoldDB" id="A0AAJ5W668"/>
<dbReference type="InterPro" id="IPR036249">
    <property type="entry name" value="Thioredoxin-like_sf"/>
</dbReference>
<evidence type="ECO:0000313" key="4">
    <source>
        <dbReference type="Proteomes" id="UP001214530"/>
    </source>
</evidence>
<dbReference type="InterPro" id="IPR013766">
    <property type="entry name" value="Thioredoxin_domain"/>
</dbReference>